<reference evidence="3" key="1">
    <citation type="journal article" date="2020" name="Nature">
        <title>Giant virus diversity and host interactions through global metagenomics.</title>
        <authorList>
            <person name="Schulz F."/>
            <person name="Roux S."/>
            <person name="Paez-Espino D."/>
            <person name="Jungbluth S."/>
            <person name="Walsh D.A."/>
            <person name="Denef V.J."/>
            <person name="McMahon K.D."/>
            <person name="Konstantinidis K.T."/>
            <person name="Eloe-Fadrosh E.A."/>
            <person name="Kyrpides N.C."/>
            <person name="Woyke T."/>
        </authorList>
    </citation>
    <scope>NUCLEOTIDE SEQUENCE</scope>
    <source>
        <strain evidence="3">GVMAG-M-3300023174-5</strain>
    </source>
</reference>
<keyword evidence="1" id="KW-0472">Membrane</keyword>
<dbReference type="Pfam" id="PF04116">
    <property type="entry name" value="FA_hydroxylase"/>
    <property type="match status" value="1"/>
</dbReference>
<proteinExistence type="predicted"/>
<dbReference type="GO" id="GO:0016491">
    <property type="term" value="F:oxidoreductase activity"/>
    <property type="evidence" value="ECO:0007669"/>
    <property type="project" value="InterPro"/>
</dbReference>
<dbReference type="GO" id="GO:0008610">
    <property type="term" value="P:lipid biosynthetic process"/>
    <property type="evidence" value="ECO:0007669"/>
    <property type="project" value="InterPro"/>
</dbReference>
<accession>A0A6C0DTV0</accession>
<evidence type="ECO:0000256" key="1">
    <source>
        <dbReference type="SAM" id="Phobius"/>
    </source>
</evidence>
<feature type="transmembrane region" description="Helical" evidence="1">
    <location>
        <begin position="12"/>
        <end position="31"/>
    </location>
</feature>
<protein>
    <recommendedName>
        <fullName evidence="2">Fatty acid hydroxylase domain-containing protein</fullName>
    </recommendedName>
</protein>
<evidence type="ECO:0000259" key="2">
    <source>
        <dbReference type="Pfam" id="PF04116"/>
    </source>
</evidence>
<feature type="domain" description="Fatty acid hydroxylase" evidence="2">
    <location>
        <begin position="45"/>
        <end position="173"/>
    </location>
</feature>
<evidence type="ECO:0000313" key="3">
    <source>
        <dbReference type="EMBL" id="QHT19653.1"/>
    </source>
</evidence>
<sequence length="205" mass="24783">MLHLFHKDKLPNIFSNQFIPNFITFIFAFILTHKKYSPTLTGISIFILYFYSYFIHKLLHYLPNMLNLHLNNHHGSNKNNDLLYNFLNLSIELFTNIMFFVIFYYIQKILQINFIPEIIIFYYGFIYVSIHIINYSIFHASKTHVLHHETTNKIQKNKTCNYGPDLVDHIFKTNYNNKVENYNHILPNILMAFLLTYYFYKPQIF</sequence>
<feature type="transmembrane region" description="Helical" evidence="1">
    <location>
        <begin position="118"/>
        <end position="138"/>
    </location>
</feature>
<feature type="transmembrane region" description="Helical" evidence="1">
    <location>
        <begin position="82"/>
        <end position="106"/>
    </location>
</feature>
<feature type="transmembrane region" description="Helical" evidence="1">
    <location>
        <begin position="43"/>
        <end position="62"/>
    </location>
</feature>
<keyword evidence="1" id="KW-1133">Transmembrane helix</keyword>
<dbReference type="GO" id="GO:0005506">
    <property type="term" value="F:iron ion binding"/>
    <property type="evidence" value="ECO:0007669"/>
    <property type="project" value="InterPro"/>
</dbReference>
<organism evidence="3">
    <name type="scientific">viral metagenome</name>
    <dbReference type="NCBI Taxonomy" id="1070528"/>
    <lineage>
        <taxon>unclassified sequences</taxon>
        <taxon>metagenomes</taxon>
        <taxon>organismal metagenomes</taxon>
    </lineage>
</organism>
<keyword evidence="1" id="KW-0812">Transmembrane</keyword>
<dbReference type="AlphaFoldDB" id="A0A6C0DTV0"/>
<name>A0A6C0DTV0_9ZZZZ</name>
<dbReference type="EMBL" id="MN739668">
    <property type="protein sequence ID" value="QHT19653.1"/>
    <property type="molecule type" value="Genomic_DNA"/>
</dbReference>
<dbReference type="InterPro" id="IPR006694">
    <property type="entry name" value="Fatty_acid_hydroxylase"/>
</dbReference>
<feature type="transmembrane region" description="Helical" evidence="1">
    <location>
        <begin position="182"/>
        <end position="200"/>
    </location>
</feature>